<evidence type="ECO:0000256" key="4">
    <source>
        <dbReference type="ARBA" id="ARBA00022842"/>
    </source>
</evidence>
<dbReference type="PANTHER" id="PTHR46193">
    <property type="entry name" value="6-PHOSPHOGLUCONATE PHOSPHATASE"/>
    <property type="match status" value="1"/>
</dbReference>
<keyword evidence="4" id="KW-0460">Magnesium</keyword>
<proteinExistence type="inferred from homology"/>
<evidence type="ECO:0000256" key="1">
    <source>
        <dbReference type="ARBA" id="ARBA00001946"/>
    </source>
</evidence>
<dbReference type="Proteomes" id="UP001501747">
    <property type="component" value="Unassembled WGS sequence"/>
</dbReference>
<dbReference type="InterPro" id="IPR023214">
    <property type="entry name" value="HAD_sf"/>
</dbReference>
<dbReference type="Gene3D" id="1.10.150.240">
    <property type="entry name" value="Putative phosphatase, domain 2"/>
    <property type="match status" value="1"/>
</dbReference>
<dbReference type="NCBIfam" id="TIGR01509">
    <property type="entry name" value="HAD-SF-IA-v3"/>
    <property type="match status" value="1"/>
</dbReference>
<dbReference type="SFLD" id="SFLDG01129">
    <property type="entry name" value="C1.5:_HAD__Beta-PGM__Phosphata"/>
    <property type="match status" value="1"/>
</dbReference>
<dbReference type="InterPro" id="IPR036412">
    <property type="entry name" value="HAD-like_sf"/>
</dbReference>
<keyword evidence="6" id="KW-1185">Reference proteome</keyword>
<protein>
    <submittedName>
        <fullName evidence="5">HAD family phosphatase</fullName>
    </submittedName>
</protein>
<keyword evidence="3" id="KW-0479">Metal-binding</keyword>
<comment type="cofactor">
    <cofactor evidence="1">
        <name>Mg(2+)</name>
        <dbReference type="ChEBI" id="CHEBI:18420"/>
    </cofactor>
</comment>
<dbReference type="RefSeq" id="WP_344882451.1">
    <property type="nucleotide sequence ID" value="NZ_BAABAL010000019.1"/>
</dbReference>
<dbReference type="SFLD" id="SFLDG01135">
    <property type="entry name" value="C1.5.6:_HAD__Beta-PGM__Phospha"/>
    <property type="match status" value="1"/>
</dbReference>
<gene>
    <name evidence="5" type="ORF">GCM10022247_61430</name>
</gene>
<dbReference type="SUPFAM" id="SSF56784">
    <property type="entry name" value="HAD-like"/>
    <property type="match status" value="1"/>
</dbReference>
<evidence type="ECO:0000256" key="3">
    <source>
        <dbReference type="ARBA" id="ARBA00022723"/>
    </source>
</evidence>
<dbReference type="SFLD" id="SFLDS00003">
    <property type="entry name" value="Haloacid_Dehalogenase"/>
    <property type="match status" value="1"/>
</dbReference>
<organism evidence="5 6">
    <name type="scientific">Allokutzneria multivorans</name>
    <dbReference type="NCBI Taxonomy" id="1142134"/>
    <lineage>
        <taxon>Bacteria</taxon>
        <taxon>Bacillati</taxon>
        <taxon>Actinomycetota</taxon>
        <taxon>Actinomycetes</taxon>
        <taxon>Pseudonocardiales</taxon>
        <taxon>Pseudonocardiaceae</taxon>
        <taxon>Allokutzneria</taxon>
    </lineage>
</organism>
<dbReference type="Gene3D" id="3.40.50.1000">
    <property type="entry name" value="HAD superfamily/HAD-like"/>
    <property type="match status" value="1"/>
</dbReference>
<dbReference type="PANTHER" id="PTHR46193:SF10">
    <property type="entry name" value="6-PHOSPHOGLUCONATE PHOSPHATASE"/>
    <property type="match status" value="1"/>
</dbReference>
<dbReference type="EMBL" id="BAABAL010000019">
    <property type="protein sequence ID" value="GAA4028170.1"/>
    <property type="molecule type" value="Genomic_DNA"/>
</dbReference>
<evidence type="ECO:0000256" key="2">
    <source>
        <dbReference type="ARBA" id="ARBA00006171"/>
    </source>
</evidence>
<evidence type="ECO:0000313" key="5">
    <source>
        <dbReference type="EMBL" id="GAA4028170.1"/>
    </source>
</evidence>
<comment type="caution">
    <text evidence="5">The sequence shown here is derived from an EMBL/GenBank/DDBJ whole genome shotgun (WGS) entry which is preliminary data.</text>
</comment>
<dbReference type="InterPro" id="IPR051600">
    <property type="entry name" value="Beta-PGM-like"/>
</dbReference>
<name>A0ABP7TM35_9PSEU</name>
<dbReference type="InterPro" id="IPR006439">
    <property type="entry name" value="HAD-SF_hydro_IA"/>
</dbReference>
<sequence length="222" mass="23268">MRLPELVIFDCDGTLVDSERIANEVFASLITEEGLPTSFAECVERYMGRSASSCVSDIESALGRPLRTELLTLRTARVDERLAVELTAVPGIREALDALAGAGTAVCVASSSTPPEIAFRLRRTGLTEYFGDAVFSATMVPNGKPAPDVFLHAAREMGFQPHSCAVVEDSTTGVLAGKAAGMRVVGLADLVAPDALRAAGADQVVLKASDIPGALGYQVSAR</sequence>
<dbReference type="InterPro" id="IPR023198">
    <property type="entry name" value="PGP-like_dom2"/>
</dbReference>
<accession>A0ABP7TM35</accession>
<comment type="similarity">
    <text evidence="2">Belongs to the HAD-like hydrolase superfamily. CbbY/CbbZ/Gph/YieH family.</text>
</comment>
<evidence type="ECO:0000313" key="6">
    <source>
        <dbReference type="Proteomes" id="UP001501747"/>
    </source>
</evidence>
<reference evidence="6" key="1">
    <citation type="journal article" date="2019" name="Int. J. Syst. Evol. Microbiol.">
        <title>The Global Catalogue of Microorganisms (GCM) 10K type strain sequencing project: providing services to taxonomists for standard genome sequencing and annotation.</title>
        <authorList>
            <consortium name="The Broad Institute Genomics Platform"/>
            <consortium name="The Broad Institute Genome Sequencing Center for Infectious Disease"/>
            <person name="Wu L."/>
            <person name="Ma J."/>
        </authorList>
    </citation>
    <scope>NUCLEOTIDE SEQUENCE [LARGE SCALE GENOMIC DNA]</scope>
    <source>
        <strain evidence="6">JCM 17342</strain>
    </source>
</reference>
<dbReference type="Pfam" id="PF00702">
    <property type="entry name" value="Hydrolase"/>
    <property type="match status" value="1"/>
</dbReference>